<sequence>MMLPEHVRALNNLSVDLVRVKKPQLDDQEWEQINETLHIAIEYNHQVVFTLWIDGFFKEVEGAIHFIDEINKRVLLVDVKEDVHKINFESIVEVKNAK</sequence>
<dbReference type="Proteomes" id="UP000287296">
    <property type="component" value="Unassembled WGS sequence"/>
</dbReference>
<dbReference type="InterPro" id="IPR014962">
    <property type="entry name" value="YolD"/>
</dbReference>
<dbReference type="OrthoDB" id="1644322at2"/>
<proteinExistence type="predicted"/>
<evidence type="ECO:0000313" key="2">
    <source>
        <dbReference type="Proteomes" id="UP000287296"/>
    </source>
</evidence>
<dbReference type="RefSeq" id="WP_120115333.1">
    <property type="nucleotide sequence ID" value="NZ_QYTW02000004.1"/>
</dbReference>
<dbReference type="AlphaFoldDB" id="A0A429XB47"/>
<organism evidence="1 2">
    <name type="scientific">Siminovitchia terrae</name>
    <name type="common">Bacillus terrae</name>
    <dbReference type="NCBI Taxonomy" id="1914933"/>
    <lineage>
        <taxon>Bacteria</taxon>
        <taxon>Bacillati</taxon>
        <taxon>Bacillota</taxon>
        <taxon>Bacilli</taxon>
        <taxon>Bacillales</taxon>
        <taxon>Bacillaceae</taxon>
        <taxon>Siminovitchia</taxon>
    </lineage>
</organism>
<accession>A0A429XB47</accession>
<name>A0A429XB47_SIMTE</name>
<dbReference type="Pfam" id="PF08863">
    <property type="entry name" value="YolD"/>
    <property type="match status" value="1"/>
</dbReference>
<evidence type="ECO:0000313" key="1">
    <source>
        <dbReference type="EMBL" id="RST60581.1"/>
    </source>
</evidence>
<dbReference type="PANTHER" id="PTHR40051:SF1">
    <property type="entry name" value="YOLD-LIKE FAMILY PROTEIN"/>
    <property type="match status" value="1"/>
</dbReference>
<dbReference type="PANTHER" id="PTHR40051">
    <property type="entry name" value="IG HYPOTHETICAL 15966"/>
    <property type="match status" value="1"/>
</dbReference>
<comment type="caution">
    <text evidence="1">The sequence shown here is derived from an EMBL/GenBank/DDBJ whole genome shotgun (WGS) entry which is preliminary data.</text>
</comment>
<protein>
    <submittedName>
        <fullName evidence="1">YolD-like family protein</fullName>
    </submittedName>
</protein>
<reference evidence="1 2" key="1">
    <citation type="submission" date="2018-12" db="EMBL/GenBank/DDBJ databases">
        <authorList>
            <person name="Sun L."/>
            <person name="Chen Z."/>
        </authorList>
    </citation>
    <scope>NUCLEOTIDE SEQUENCE [LARGE SCALE GENOMIC DNA]</scope>
    <source>
        <strain evidence="1 2">LMG 29736</strain>
    </source>
</reference>
<dbReference type="EMBL" id="QYTW02000004">
    <property type="protein sequence ID" value="RST60581.1"/>
    <property type="molecule type" value="Genomic_DNA"/>
</dbReference>
<gene>
    <name evidence="1" type="ORF">D5F11_007060</name>
</gene>